<dbReference type="OrthoDB" id="2501249at2759"/>
<dbReference type="Pfam" id="PF01165">
    <property type="entry name" value="Ribosomal_S21"/>
    <property type="match status" value="1"/>
</dbReference>
<evidence type="ECO:0000256" key="4">
    <source>
        <dbReference type="SAM" id="MobiDB-lite"/>
    </source>
</evidence>
<dbReference type="AlphaFoldDB" id="A0A507AZ85"/>
<dbReference type="STRING" id="1093900.A0A507AZ85"/>
<feature type="compositionally biased region" description="Low complexity" evidence="4">
    <location>
        <begin position="42"/>
        <end position="65"/>
    </location>
</feature>
<keyword evidence="3" id="KW-0687">Ribonucleoprotein</keyword>
<dbReference type="GeneID" id="41974938"/>
<name>A0A507AZ85_9PEZI</name>
<accession>A0A507AZ85</accession>
<dbReference type="GO" id="GO:0070124">
    <property type="term" value="P:mitochondrial translational initiation"/>
    <property type="evidence" value="ECO:0007669"/>
    <property type="project" value="TreeGrafter"/>
</dbReference>
<dbReference type="RefSeq" id="XP_030993465.1">
    <property type="nucleotide sequence ID" value="XM_031142241.1"/>
</dbReference>
<sequence>MEFRQAFQCLGRTAVARWQPPARAITPSPRLFSTCSHLLAPPRASSPISRSAPAARSAGATAPSSTKGEQKPNLFSAPAPWDVRPGGKDTTNAAGTPKQRTASPTTTSPLSEMLSSDDPASIATFTQFKIDGFWENYAKKRELPALRLKPSTGRTVYVSGHVDVARSFQLLTTLCRRNKVSLDLARQRFHERPGLKRKRLRSERWRGRFKEGFKATCARVQELRKQGW</sequence>
<keyword evidence="2" id="KW-0689">Ribosomal protein</keyword>
<evidence type="ECO:0000256" key="3">
    <source>
        <dbReference type="ARBA" id="ARBA00023274"/>
    </source>
</evidence>
<dbReference type="InterPro" id="IPR052837">
    <property type="entry name" value="Mitoribosomal_bS21"/>
</dbReference>
<proteinExistence type="inferred from homology"/>
<gene>
    <name evidence="5" type="ORF">E0L32_007491</name>
</gene>
<evidence type="ECO:0000313" key="6">
    <source>
        <dbReference type="Proteomes" id="UP000319257"/>
    </source>
</evidence>
<evidence type="ECO:0000256" key="2">
    <source>
        <dbReference type="ARBA" id="ARBA00022980"/>
    </source>
</evidence>
<organism evidence="5 6">
    <name type="scientific">Thyridium curvatum</name>
    <dbReference type="NCBI Taxonomy" id="1093900"/>
    <lineage>
        <taxon>Eukaryota</taxon>
        <taxon>Fungi</taxon>
        <taxon>Dikarya</taxon>
        <taxon>Ascomycota</taxon>
        <taxon>Pezizomycotina</taxon>
        <taxon>Sordariomycetes</taxon>
        <taxon>Sordariomycetidae</taxon>
        <taxon>Thyridiales</taxon>
        <taxon>Thyridiaceae</taxon>
        <taxon>Thyridium</taxon>
    </lineage>
</organism>
<evidence type="ECO:0000313" key="5">
    <source>
        <dbReference type="EMBL" id="TPX11754.1"/>
    </source>
</evidence>
<evidence type="ECO:0000256" key="1">
    <source>
        <dbReference type="ARBA" id="ARBA00006640"/>
    </source>
</evidence>
<evidence type="ECO:0008006" key="7">
    <source>
        <dbReference type="Google" id="ProtNLM"/>
    </source>
</evidence>
<protein>
    <recommendedName>
        <fullName evidence="7">Ribosomal protein S21</fullName>
    </recommendedName>
</protein>
<dbReference type="GO" id="GO:0005763">
    <property type="term" value="C:mitochondrial small ribosomal subunit"/>
    <property type="evidence" value="ECO:0007669"/>
    <property type="project" value="TreeGrafter"/>
</dbReference>
<dbReference type="Proteomes" id="UP000319257">
    <property type="component" value="Unassembled WGS sequence"/>
</dbReference>
<dbReference type="EMBL" id="SKBQ01000046">
    <property type="protein sequence ID" value="TPX11754.1"/>
    <property type="molecule type" value="Genomic_DNA"/>
</dbReference>
<dbReference type="GO" id="GO:0003735">
    <property type="term" value="F:structural constituent of ribosome"/>
    <property type="evidence" value="ECO:0007669"/>
    <property type="project" value="InterPro"/>
</dbReference>
<feature type="region of interest" description="Disordered" evidence="4">
    <location>
        <begin position="42"/>
        <end position="115"/>
    </location>
</feature>
<comment type="similarity">
    <text evidence="1">Belongs to the bacterial ribosomal protein bS21 family.</text>
</comment>
<dbReference type="InParanoid" id="A0A507AZ85"/>
<dbReference type="InterPro" id="IPR001911">
    <property type="entry name" value="Ribosomal_bS21"/>
</dbReference>
<dbReference type="PANTHER" id="PTHR41237:SF1">
    <property type="entry name" value="SMALL RIBOSOMAL SUBUNIT PROTEIN BS21M"/>
    <property type="match status" value="1"/>
</dbReference>
<keyword evidence="6" id="KW-1185">Reference proteome</keyword>
<dbReference type="PANTHER" id="PTHR41237">
    <property type="entry name" value="37S RIBOSOMAL PROTEIN MRP21, MITOCHONDRIAL"/>
    <property type="match status" value="1"/>
</dbReference>
<feature type="compositionally biased region" description="Polar residues" evidence="4">
    <location>
        <begin position="89"/>
        <end position="114"/>
    </location>
</feature>
<comment type="caution">
    <text evidence="5">The sequence shown here is derived from an EMBL/GenBank/DDBJ whole genome shotgun (WGS) entry which is preliminary data.</text>
</comment>
<reference evidence="5 6" key="1">
    <citation type="submission" date="2019-06" db="EMBL/GenBank/DDBJ databases">
        <title>Draft genome sequence of the filamentous fungus Phialemoniopsis curvata isolated from diesel fuel.</title>
        <authorList>
            <person name="Varaljay V.A."/>
            <person name="Lyon W.J."/>
            <person name="Crouch A.L."/>
            <person name="Drake C.E."/>
            <person name="Hollomon J.M."/>
            <person name="Nadeau L.J."/>
            <person name="Nunn H.S."/>
            <person name="Stevenson B.S."/>
            <person name="Bojanowski C.L."/>
            <person name="Crookes-Goodson W.J."/>
        </authorList>
    </citation>
    <scope>NUCLEOTIDE SEQUENCE [LARGE SCALE GENOMIC DNA]</scope>
    <source>
        <strain evidence="5 6">D216</strain>
    </source>
</reference>